<evidence type="ECO:0000313" key="9">
    <source>
        <dbReference type="EMBL" id="KAA8912505.1"/>
    </source>
</evidence>
<evidence type="ECO:0000256" key="2">
    <source>
        <dbReference type="ARBA" id="ARBA00005301"/>
    </source>
</evidence>
<dbReference type="GO" id="GO:0000480">
    <property type="term" value="P:endonucleolytic cleavage in 5'-ETS of tricistronic rRNA transcript (SSU-rRNA, 5.8S rRNA, LSU-rRNA)"/>
    <property type="evidence" value="ECO:0007669"/>
    <property type="project" value="TreeGrafter"/>
</dbReference>
<evidence type="ECO:0000256" key="1">
    <source>
        <dbReference type="ARBA" id="ARBA00004604"/>
    </source>
</evidence>
<evidence type="ECO:0000256" key="3">
    <source>
        <dbReference type="ARBA" id="ARBA00016427"/>
    </source>
</evidence>
<dbReference type="Proteomes" id="UP000761534">
    <property type="component" value="Unassembled WGS sequence"/>
</dbReference>
<dbReference type="EMBL" id="SWFS01000255">
    <property type="protein sequence ID" value="KAA8912505.1"/>
    <property type="molecule type" value="Genomic_DNA"/>
</dbReference>
<dbReference type="SMART" id="SM00025">
    <property type="entry name" value="Pumilio"/>
    <property type="match status" value="8"/>
</dbReference>
<name>A0A642V3V7_9ASCO</name>
<dbReference type="GO" id="GO:0000056">
    <property type="term" value="P:ribosomal small subunit export from nucleus"/>
    <property type="evidence" value="ECO:0007669"/>
    <property type="project" value="TreeGrafter"/>
</dbReference>
<dbReference type="GO" id="GO:0030688">
    <property type="term" value="C:preribosome, small subunit precursor"/>
    <property type="evidence" value="ECO:0007669"/>
    <property type="project" value="TreeGrafter"/>
</dbReference>
<dbReference type="InterPro" id="IPR016024">
    <property type="entry name" value="ARM-type_fold"/>
</dbReference>
<reference evidence="9" key="1">
    <citation type="journal article" date="2019" name="G3 (Bethesda)">
        <title>Genome Assemblies of Two Rare Opportunistic Yeast Pathogens: Diutina rugosa (syn. Candida rugosa) and Trichomonascus ciferrii (syn. Candida ciferrii).</title>
        <authorList>
            <person name="Mixao V."/>
            <person name="Saus E."/>
            <person name="Hansen A.P."/>
            <person name="Lass-Florl C."/>
            <person name="Gabaldon T."/>
        </authorList>
    </citation>
    <scope>NUCLEOTIDE SEQUENCE</scope>
    <source>
        <strain evidence="9">CBS 4856</strain>
    </source>
</reference>
<comment type="similarity">
    <text evidence="2">Belongs to the NOP9 family.</text>
</comment>
<dbReference type="Pfam" id="PF22493">
    <property type="entry name" value="PUF_NOP9"/>
    <property type="match status" value="1"/>
</dbReference>
<feature type="region of interest" description="Disordered" evidence="8">
    <location>
        <begin position="53"/>
        <end position="89"/>
    </location>
</feature>
<dbReference type="GO" id="GO:0030686">
    <property type="term" value="C:90S preribosome"/>
    <property type="evidence" value="ECO:0007669"/>
    <property type="project" value="TreeGrafter"/>
</dbReference>
<dbReference type="InterPro" id="IPR001313">
    <property type="entry name" value="Pumilio_RNA-bd_rpt"/>
</dbReference>
<dbReference type="PANTHER" id="PTHR13102">
    <property type="entry name" value="NUCLEOLAR PROTEIN 9"/>
    <property type="match status" value="1"/>
</dbReference>
<dbReference type="Gene3D" id="1.25.10.10">
    <property type="entry name" value="Leucine-rich Repeat Variant"/>
    <property type="match status" value="2"/>
</dbReference>
<evidence type="ECO:0000313" key="10">
    <source>
        <dbReference type="Proteomes" id="UP000761534"/>
    </source>
</evidence>
<keyword evidence="4" id="KW-0677">Repeat</keyword>
<accession>A0A642V3V7</accession>
<keyword evidence="10" id="KW-1185">Reference proteome</keyword>
<feature type="repeat" description="Pumilio" evidence="7">
    <location>
        <begin position="407"/>
        <end position="444"/>
    </location>
</feature>
<dbReference type="GO" id="GO:0003723">
    <property type="term" value="F:RNA binding"/>
    <property type="evidence" value="ECO:0007669"/>
    <property type="project" value="InterPro"/>
</dbReference>
<evidence type="ECO:0000256" key="5">
    <source>
        <dbReference type="ARBA" id="ARBA00030932"/>
    </source>
</evidence>
<proteinExistence type="inferred from homology"/>
<feature type="compositionally biased region" description="Acidic residues" evidence="8">
    <location>
        <begin position="72"/>
        <end position="81"/>
    </location>
</feature>
<evidence type="ECO:0000256" key="8">
    <source>
        <dbReference type="SAM" id="MobiDB-lite"/>
    </source>
</evidence>
<evidence type="ECO:0000256" key="4">
    <source>
        <dbReference type="ARBA" id="ARBA00022737"/>
    </source>
</evidence>
<dbReference type="PROSITE" id="PS50302">
    <property type="entry name" value="PUM"/>
    <property type="match status" value="1"/>
</dbReference>
<dbReference type="OrthoDB" id="392571at2759"/>
<dbReference type="GO" id="GO:0000447">
    <property type="term" value="P:endonucleolytic cleavage in ITS1 to separate SSU-rRNA from 5.8S rRNA and LSU-rRNA from tricistronic rRNA transcript (SSU-rRNA, 5.8S rRNA, LSU-rRNA)"/>
    <property type="evidence" value="ECO:0007669"/>
    <property type="project" value="TreeGrafter"/>
</dbReference>
<sequence>MPKAAKVRGRRAEAQKKKQEVVKLSPRKDRRRLKEDDGDFDVEEFNSTEIKVFETADDYEKDQEMKDAASAPEEESEEEATENGKSNNNEGIFFGLVDRQELEYFKQAESTMAVDGFASPEERTGFINGVFEEIKGKELKLVTSQICSKLIERLILTADEEQLRSIFSSFIGHFLALSKHKYSSHCVETLLVRSAALVEKEMVEDNTKDSASMESLFLKMFNELKPALKQLPTNPYASHVLRLVILILAGERLPSTTSPSVLRSKKSKVARKMIYIKDNQDFERSYQVPISFKEVLDILVIDLANSLDTTAAREMAIDKIASPVVQLIIQVEKKAASSDEDKKSKKRRKKEGKKLGRFASLIFCTSEDADSKEQAFVEYLLSDPVGSHFFEQVIPNLPLPTVQRLYKLYMKGRMEKLARRDAGNFVVQAMLKKLSYDEVQEILDALIPELEIYINSTVPLARSIIESATQRKHKLAQIEELITKKYSKDKFLDNILKLSSSTLGQGKDGDWPTSEEMHRSLLVQTLIDSDSKFRDYALDGFLDMDKDKLISVAKHSIFSHTLEKCLVPSVDIIKRKKILNSLSGSFVELSCNAYGSHIMDKLWRFTYKLKFFRERFATELTQNEQQVKHDSKYGRSVWRNWNLDKYVRKRFEWWKIVKEEEDKITEELKKC</sequence>
<protein>
    <recommendedName>
        <fullName evidence="3">Nucleolar protein 9</fullName>
    </recommendedName>
    <alternativeName>
        <fullName evidence="5 6">Pumilio domain-containing protein NOP9</fullName>
    </alternativeName>
</protein>
<dbReference type="VEuPathDB" id="FungiDB:TRICI_003469"/>
<dbReference type="InterPro" id="IPR040000">
    <property type="entry name" value="NOP9"/>
</dbReference>
<evidence type="ECO:0000256" key="6">
    <source>
        <dbReference type="ARBA" id="ARBA00031929"/>
    </source>
</evidence>
<dbReference type="GO" id="GO:0000472">
    <property type="term" value="P:endonucleolytic cleavage to generate mature 5'-end of SSU-rRNA from (SSU-rRNA, 5.8S rRNA, LSU-rRNA)"/>
    <property type="evidence" value="ECO:0007669"/>
    <property type="project" value="TreeGrafter"/>
</dbReference>
<evidence type="ECO:0000256" key="7">
    <source>
        <dbReference type="PROSITE-ProRule" id="PRU00317"/>
    </source>
</evidence>
<organism evidence="9 10">
    <name type="scientific">Trichomonascus ciferrii</name>
    <dbReference type="NCBI Taxonomy" id="44093"/>
    <lineage>
        <taxon>Eukaryota</taxon>
        <taxon>Fungi</taxon>
        <taxon>Dikarya</taxon>
        <taxon>Ascomycota</taxon>
        <taxon>Saccharomycotina</taxon>
        <taxon>Dipodascomycetes</taxon>
        <taxon>Dipodascales</taxon>
        <taxon>Trichomonascaceae</taxon>
        <taxon>Trichomonascus</taxon>
        <taxon>Trichomonascus ciferrii complex</taxon>
    </lineage>
</organism>
<dbReference type="AlphaFoldDB" id="A0A642V3V7"/>
<dbReference type="PANTHER" id="PTHR13102:SF0">
    <property type="entry name" value="NUCLEOLAR PROTEIN 9"/>
    <property type="match status" value="1"/>
</dbReference>
<comment type="caution">
    <text evidence="9">The sequence shown here is derived from an EMBL/GenBank/DDBJ whole genome shotgun (WGS) entry which is preliminary data.</text>
</comment>
<feature type="compositionally biased region" description="Basic and acidic residues" evidence="8">
    <location>
        <begin position="10"/>
        <end position="21"/>
    </location>
</feature>
<comment type="subcellular location">
    <subcellularLocation>
        <location evidence="1">Nucleus</location>
        <location evidence="1">Nucleolus</location>
    </subcellularLocation>
</comment>
<dbReference type="InterPro" id="IPR011989">
    <property type="entry name" value="ARM-like"/>
</dbReference>
<feature type="region of interest" description="Disordered" evidence="8">
    <location>
        <begin position="1"/>
        <end position="40"/>
    </location>
</feature>
<gene>
    <name evidence="9" type="ORF">TRICI_003469</name>
</gene>
<dbReference type="GO" id="GO:0005730">
    <property type="term" value="C:nucleolus"/>
    <property type="evidence" value="ECO:0007669"/>
    <property type="project" value="UniProtKB-SubCell"/>
</dbReference>
<dbReference type="SUPFAM" id="SSF48371">
    <property type="entry name" value="ARM repeat"/>
    <property type="match status" value="1"/>
</dbReference>